<dbReference type="AlphaFoldDB" id="A0A919XI14"/>
<dbReference type="Pfam" id="PF10145">
    <property type="entry name" value="PhageMin_Tail"/>
    <property type="match status" value="1"/>
</dbReference>
<dbReference type="Proteomes" id="UP000679779">
    <property type="component" value="Unassembled WGS sequence"/>
</dbReference>
<reference evidence="4" key="1">
    <citation type="submission" date="2021-03" db="EMBL/GenBank/DDBJ databases">
        <title>Antimicrobial resistance genes in bacteria isolated from Japanese honey, and their potential for conferring macrolide and lincosamide resistance in the American foulbrood pathogen Paenibacillus larvae.</title>
        <authorList>
            <person name="Okamoto M."/>
            <person name="Kumagai M."/>
            <person name="Kanamori H."/>
            <person name="Takamatsu D."/>
        </authorList>
    </citation>
    <scope>NUCLEOTIDE SEQUENCE</scope>
    <source>
        <strain evidence="4">J2TS6</strain>
    </source>
</reference>
<sequence>MAEKEFYRLDLVIGTEGVEHTEKQVKAIDKLIEQTTRRAAALNKTRINPTVRVDDRLTSPAQKIESRLDKLNRTVAKPEVKLSDRISNDLGKLQSKLSSIVKKVWKIPVTAAIAGTLAFGGGAAYLGVDSVHKAMDFESELSTIQALTGATNAEMAKMQTLALKMGADTKYNALEAAQGIEELLKAGLTPAAVQAGGLEAALNLATAGGLGLADSAEIMSTALNAYKKDAMTAAQASDILAGTANASATSVEELRYSLAAVSAVASGVGMSFKDTNVALGLFANNGLKGPDAGTSLKTMLSNLVPKTNDAYNLFDQFNLLITDTTASLSLLSKAGIKPASNSVTDINNALQKYVARQQGLKEGTKKVVNATRDFMMANNLVHSAFYDEKGDLKDLDKIAGLLQDRFGKLTNEQRQFYLYQLFGSDAIRAGTILYKEGAKGVKEFEKEMSNVTALEVAKKKMDNAAGAVEQFRGAVETLQISALLPTMPIIKRVAHGAADFVEKYTPEITAAVDKMMTKVQNQMDKLAKDPAFQKADMFGKLRIAWDTVITQPLTEWWEGNGKNVADNFSSKMGKYLGDGLKGVILGALGIFDKEGEKSVYASAGVSAGKSFSDSFIEAFDAPAIVKKLLEAFKNMQPEFLGGNTSSTAGTIASLAIDAWIMSKVFKLGKGPWNTGKNIFEKMTGKTPAPTGTAVATDVVTSTGTKAANSPTKGTSPIGDLAKYDPRYRTPTKAMNPPKEWIPPGIAALGKFLGVGSKITIGAAGAAGLAGVGYNILSGGSVWENAAKDKNSIYSSVMAGRGGNGVTPEMQNQIKNDIIAQITNKGTSTSTKPIEAKISSEQVDAIVSNLQDFKQEVKNEISVTVTPGAVQVNMPTQTVDYNEVEKRVGSAVVTQMRRAFQNTIARD</sequence>
<keyword evidence="5" id="KW-1185">Reference proteome</keyword>
<feature type="region of interest" description="Disordered" evidence="2">
    <location>
        <begin position="703"/>
        <end position="722"/>
    </location>
</feature>
<evidence type="ECO:0000256" key="1">
    <source>
        <dbReference type="ARBA" id="ARBA00022612"/>
    </source>
</evidence>
<dbReference type="InterPro" id="IPR010090">
    <property type="entry name" value="Phage_tape_meas"/>
</dbReference>
<dbReference type="NCBIfam" id="TIGR01760">
    <property type="entry name" value="tape_meas_TP901"/>
    <property type="match status" value="2"/>
</dbReference>
<organism evidence="4 5">
    <name type="scientific">Paenibacillus albilobatus</name>
    <dbReference type="NCBI Taxonomy" id="2716884"/>
    <lineage>
        <taxon>Bacteria</taxon>
        <taxon>Bacillati</taxon>
        <taxon>Bacillota</taxon>
        <taxon>Bacilli</taxon>
        <taxon>Bacillales</taxon>
        <taxon>Paenibacillaceae</taxon>
        <taxon>Paenibacillus</taxon>
    </lineage>
</organism>
<proteinExistence type="predicted"/>
<dbReference type="RefSeq" id="WP_212958435.1">
    <property type="nucleotide sequence ID" value="NZ_BORQ01000005.1"/>
</dbReference>
<accession>A0A919XI14</accession>
<feature type="compositionally biased region" description="Polar residues" evidence="2">
    <location>
        <begin position="703"/>
        <end position="714"/>
    </location>
</feature>
<name>A0A919XI14_9BACL</name>
<keyword evidence="1" id="KW-1188">Viral release from host cell</keyword>
<evidence type="ECO:0000259" key="3">
    <source>
        <dbReference type="Pfam" id="PF10145"/>
    </source>
</evidence>
<evidence type="ECO:0000313" key="5">
    <source>
        <dbReference type="Proteomes" id="UP000679779"/>
    </source>
</evidence>
<evidence type="ECO:0000256" key="2">
    <source>
        <dbReference type="SAM" id="MobiDB-lite"/>
    </source>
</evidence>
<dbReference type="EMBL" id="BORQ01000005">
    <property type="protein sequence ID" value="GIO33261.1"/>
    <property type="molecule type" value="Genomic_DNA"/>
</dbReference>
<comment type="caution">
    <text evidence="4">The sequence shown here is derived from an EMBL/GenBank/DDBJ whole genome shotgun (WGS) entry which is preliminary data.</text>
</comment>
<gene>
    <name evidence="4" type="ORF">J2TS6_44020</name>
</gene>
<feature type="domain" description="Phage tail tape measure protein" evidence="3">
    <location>
        <begin position="160"/>
        <end position="323"/>
    </location>
</feature>
<protein>
    <recommendedName>
        <fullName evidence="3">Phage tail tape measure protein domain-containing protein</fullName>
    </recommendedName>
</protein>
<evidence type="ECO:0000313" key="4">
    <source>
        <dbReference type="EMBL" id="GIO33261.1"/>
    </source>
</evidence>
<dbReference type="PANTHER" id="PTHR37813">
    <property type="entry name" value="FELS-2 PROPHAGE PROTEIN"/>
    <property type="match status" value="1"/>
</dbReference>
<dbReference type="PANTHER" id="PTHR37813:SF1">
    <property type="entry name" value="FELS-2 PROPHAGE PROTEIN"/>
    <property type="match status" value="1"/>
</dbReference>